<dbReference type="PANTHER" id="PTHR15678">
    <property type="entry name" value="ANTIGEN MLAA-22-RELATED"/>
    <property type="match status" value="1"/>
</dbReference>
<evidence type="ECO:0000313" key="1">
    <source>
        <dbReference type="EMBL" id="GAU49055.1"/>
    </source>
</evidence>
<dbReference type="OrthoDB" id="1562405at2759"/>
<dbReference type="Pfam" id="PF10344">
    <property type="entry name" value="Hobbit"/>
    <property type="match status" value="1"/>
</dbReference>
<reference evidence="2" key="1">
    <citation type="journal article" date="2017" name="Front. Plant Sci.">
        <title>Climate Clever Clovers: New Paradigm to Reduce the Environmental Footprint of Ruminants by Breeding Low Methanogenic Forages Utilizing Haplotype Variation.</title>
        <authorList>
            <person name="Kaur P."/>
            <person name="Appels R."/>
            <person name="Bayer P.E."/>
            <person name="Keeble-Gagnere G."/>
            <person name="Wang J."/>
            <person name="Hirakawa H."/>
            <person name="Shirasawa K."/>
            <person name="Vercoe P."/>
            <person name="Stefanova K."/>
            <person name="Durmic Z."/>
            <person name="Nichols P."/>
            <person name="Revell C."/>
            <person name="Isobe S.N."/>
            <person name="Edwards D."/>
            <person name="Erskine W."/>
        </authorList>
    </citation>
    <scope>NUCLEOTIDE SEQUENCE [LARGE SCALE GENOMIC DNA]</scope>
    <source>
        <strain evidence="2">cv. Daliak</strain>
    </source>
</reference>
<evidence type="ECO:0000313" key="2">
    <source>
        <dbReference type="Proteomes" id="UP000242715"/>
    </source>
</evidence>
<gene>
    <name evidence="1" type="ORF">TSUD_244460</name>
</gene>
<proteinExistence type="predicted"/>
<accession>A0A2Z6PGV1</accession>
<dbReference type="Proteomes" id="UP000242715">
    <property type="component" value="Unassembled WGS sequence"/>
</dbReference>
<protein>
    <submittedName>
        <fullName evidence="1">Uncharacterized protein</fullName>
    </submittedName>
</protein>
<organism evidence="1 2">
    <name type="scientific">Trifolium subterraneum</name>
    <name type="common">Subterranean clover</name>
    <dbReference type="NCBI Taxonomy" id="3900"/>
    <lineage>
        <taxon>Eukaryota</taxon>
        <taxon>Viridiplantae</taxon>
        <taxon>Streptophyta</taxon>
        <taxon>Embryophyta</taxon>
        <taxon>Tracheophyta</taxon>
        <taxon>Spermatophyta</taxon>
        <taxon>Magnoliopsida</taxon>
        <taxon>eudicotyledons</taxon>
        <taxon>Gunneridae</taxon>
        <taxon>Pentapetalae</taxon>
        <taxon>rosids</taxon>
        <taxon>fabids</taxon>
        <taxon>Fabales</taxon>
        <taxon>Fabaceae</taxon>
        <taxon>Papilionoideae</taxon>
        <taxon>50 kb inversion clade</taxon>
        <taxon>NPAAA clade</taxon>
        <taxon>Hologalegina</taxon>
        <taxon>IRL clade</taxon>
        <taxon>Trifolieae</taxon>
        <taxon>Trifolium</taxon>
    </lineage>
</organism>
<dbReference type="InterPro" id="IPR045167">
    <property type="entry name" value="Hobbit"/>
</dbReference>
<dbReference type="EMBL" id="DF974512">
    <property type="protein sequence ID" value="GAU49055.1"/>
    <property type="molecule type" value="Genomic_DNA"/>
</dbReference>
<keyword evidence="2" id="KW-1185">Reference proteome</keyword>
<dbReference type="PANTHER" id="PTHR15678:SF10">
    <property type="entry name" value="LOCALIZATION AND RNA POL II PROMOTER FMP27 DOMAIN PROTEIN"/>
    <property type="match status" value="1"/>
</dbReference>
<dbReference type="AlphaFoldDB" id="A0A2Z6PGV1"/>
<sequence length="157" mass="18108">MRNDENVEEEADEVVPDGVEEVELAKIDVEKKEREQNLLLDDMKKLSFWCDPSKDLQPEKEQELWMIDGGIAMLVQGLKRELVTAQKSRKEAHASLRIVMQKAAQEHLMEKEKNKSPSFAMRIFLQINKVVWSMLLDGKSFAEAEINDMTGSRTFIL</sequence>
<name>A0A2Z6PGV1_TRISU</name>